<feature type="region of interest" description="Disordered" evidence="1">
    <location>
        <begin position="18"/>
        <end position="44"/>
    </location>
</feature>
<sequence length="200" mass="20393">MTFLLLHLLLLSSTTTATLSPTPVRPRQSVPSDTNPSNIDNNANNPSLRACGSTLSTCISTNNGTDTVSGCTLSLCSDICREAFPLLETCCAESITPMDLGVCAVEQYFADLVGMKKPLSLNLSLSDAVGVPTTTATTDVAGFVPTATTTTATAIGAAATGEGGRVFVVPGNNGAGRIGEGSAMGILGTVVVWSLGFFLL</sequence>
<reference evidence="4" key="1">
    <citation type="submission" date="2020-01" db="EMBL/GenBank/DDBJ databases">
        <authorList>
            <consortium name="DOE Joint Genome Institute"/>
            <person name="Haridas S."/>
            <person name="Albert R."/>
            <person name="Binder M."/>
            <person name="Bloem J."/>
            <person name="Labutti K."/>
            <person name="Salamov A."/>
            <person name="Andreopoulos B."/>
            <person name="Baker S.E."/>
            <person name="Barry K."/>
            <person name="Bills G."/>
            <person name="Bluhm B.H."/>
            <person name="Cannon C."/>
            <person name="Castanera R."/>
            <person name="Culley D.E."/>
            <person name="Daum C."/>
            <person name="Ezra D."/>
            <person name="Gonzalez J.B."/>
            <person name="Henrissat B."/>
            <person name="Kuo A."/>
            <person name="Liang C."/>
            <person name="Lipzen A."/>
            <person name="Lutzoni F."/>
            <person name="Magnuson J."/>
            <person name="Mondo S."/>
            <person name="Nolan M."/>
            <person name="Ohm R."/>
            <person name="Pangilinan J."/>
            <person name="Park H.-J."/>
            <person name="Ramirez L."/>
            <person name="Alfaro M."/>
            <person name="Sun H."/>
            <person name="Tritt A."/>
            <person name="Yoshinaga Y."/>
            <person name="Zwiers L.-H."/>
            <person name="Turgeon B.G."/>
            <person name="Goodwin S.B."/>
            <person name="Spatafora J.W."/>
            <person name="Crous P.W."/>
            <person name="Grigoriev I.V."/>
        </authorList>
    </citation>
    <scope>NUCLEOTIDE SEQUENCE</scope>
    <source>
        <strain evidence="4">CBS 342.82</strain>
    </source>
</reference>
<reference evidence="4" key="2">
    <citation type="submission" date="2020-04" db="EMBL/GenBank/DDBJ databases">
        <authorList>
            <consortium name="NCBI Genome Project"/>
        </authorList>
    </citation>
    <scope>NUCLEOTIDE SEQUENCE</scope>
    <source>
        <strain evidence="4">CBS 342.82</strain>
    </source>
</reference>
<name>A0A6J3LTN1_9PEZI</name>
<feature type="signal peptide" evidence="2">
    <location>
        <begin position="1"/>
        <end position="17"/>
    </location>
</feature>
<dbReference type="GeneID" id="54363564"/>
<keyword evidence="3" id="KW-1185">Reference proteome</keyword>
<reference evidence="4" key="3">
    <citation type="submission" date="2025-08" db="UniProtKB">
        <authorList>
            <consortium name="RefSeq"/>
        </authorList>
    </citation>
    <scope>IDENTIFICATION</scope>
    <source>
        <strain evidence="4">CBS 342.82</strain>
    </source>
</reference>
<evidence type="ECO:0000256" key="2">
    <source>
        <dbReference type="SAM" id="SignalP"/>
    </source>
</evidence>
<proteinExistence type="predicted"/>
<keyword evidence="2" id="KW-0732">Signal</keyword>
<evidence type="ECO:0000256" key="1">
    <source>
        <dbReference type="SAM" id="MobiDB-lite"/>
    </source>
</evidence>
<organism evidence="4">
    <name type="scientific">Dissoconium aciculare CBS 342.82</name>
    <dbReference type="NCBI Taxonomy" id="1314786"/>
    <lineage>
        <taxon>Eukaryota</taxon>
        <taxon>Fungi</taxon>
        <taxon>Dikarya</taxon>
        <taxon>Ascomycota</taxon>
        <taxon>Pezizomycotina</taxon>
        <taxon>Dothideomycetes</taxon>
        <taxon>Dothideomycetidae</taxon>
        <taxon>Mycosphaerellales</taxon>
        <taxon>Dissoconiaceae</taxon>
        <taxon>Dissoconium</taxon>
    </lineage>
</organism>
<dbReference type="AlphaFoldDB" id="A0A6J3LTN1"/>
<protein>
    <recommendedName>
        <fullName evidence="5">Extracellular membrane protein CFEM domain-containing protein</fullName>
    </recommendedName>
</protein>
<dbReference type="RefSeq" id="XP_033456181.1">
    <property type="nucleotide sequence ID" value="XM_033605764.1"/>
</dbReference>
<dbReference type="Proteomes" id="UP000504637">
    <property type="component" value="Unplaced"/>
</dbReference>
<evidence type="ECO:0000313" key="4">
    <source>
        <dbReference type="RefSeq" id="XP_033456181.1"/>
    </source>
</evidence>
<gene>
    <name evidence="4" type="ORF">K489DRAFT_384048</name>
</gene>
<feature type="compositionally biased region" description="Low complexity" evidence="1">
    <location>
        <begin position="35"/>
        <end position="44"/>
    </location>
</feature>
<evidence type="ECO:0000313" key="3">
    <source>
        <dbReference type="Proteomes" id="UP000504637"/>
    </source>
</evidence>
<feature type="chain" id="PRO_5027005429" description="Extracellular membrane protein CFEM domain-containing protein" evidence="2">
    <location>
        <begin position="18"/>
        <end position="200"/>
    </location>
</feature>
<accession>A0A6J3LTN1</accession>
<evidence type="ECO:0008006" key="5">
    <source>
        <dbReference type="Google" id="ProtNLM"/>
    </source>
</evidence>